<feature type="compositionally biased region" description="Polar residues" evidence="2">
    <location>
        <begin position="208"/>
        <end position="217"/>
    </location>
</feature>
<feature type="region of interest" description="Disordered" evidence="2">
    <location>
        <begin position="207"/>
        <end position="285"/>
    </location>
</feature>
<reference evidence="4 5" key="1">
    <citation type="submission" date="2023-11" db="EMBL/GenBank/DDBJ databases">
        <title>Dfirmibasis_genome.</title>
        <authorList>
            <person name="Edelbroek B."/>
            <person name="Kjellin J."/>
            <person name="Jerlstrom-Hultqvist J."/>
            <person name="Soderbom F."/>
        </authorList>
    </citation>
    <scope>NUCLEOTIDE SEQUENCE [LARGE SCALE GENOMIC DNA]</scope>
    <source>
        <strain evidence="4 5">TNS-C-14</strain>
    </source>
</reference>
<evidence type="ECO:0000256" key="1">
    <source>
        <dbReference type="ARBA" id="ARBA00008987"/>
    </source>
</evidence>
<dbReference type="Gene3D" id="3.40.30.10">
    <property type="entry name" value="Glutaredoxin"/>
    <property type="match status" value="1"/>
</dbReference>
<dbReference type="EMBL" id="JAVFKY010000006">
    <property type="protein sequence ID" value="KAK5574948.1"/>
    <property type="molecule type" value="Genomic_DNA"/>
</dbReference>
<dbReference type="PANTHER" id="PTHR12452:SF0">
    <property type="entry name" value="THIOREDOXIN DOMAIN-CONTAINING PROTEIN 17"/>
    <property type="match status" value="1"/>
</dbReference>
<accession>A0AAN7TTD9</accession>
<evidence type="ECO:0000313" key="5">
    <source>
        <dbReference type="Proteomes" id="UP001344447"/>
    </source>
</evidence>
<dbReference type="InterPro" id="IPR036249">
    <property type="entry name" value="Thioredoxin-like_sf"/>
</dbReference>
<organism evidence="4 5">
    <name type="scientific">Dictyostelium firmibasis</name>
    <dbReference type="NCBI Taxonomy" id="79012"/>
    <lineage>
        <taxon>Eukaryota</taxon>
        <taxon>Amoebozoa</taxon>
        <taxon>Evosea</taxon>
        <taxon>Eumycetozoa</taxon>
        <taxon>Dictyostelia</taxon>
        <taxon>Dictyosteliales</taxon>
        <taxon>Dictyosteliaceae</taxon>
        <taxon>Dictyostelium</taxon>
    </lineage>
</organism>
<dbReference type="AlphaFoldDB" id="A0AAN7TTD9"/>
<dbReference type="GO" id="GO:0047134">
    <property type="term" value="F:protein-disulfide reductase [NAD(P)H] activity"/>
    <property type="evidence" value="ECO:0007669"/>
    <property type="project" value="InterPro"/>
</dbReference>
<dbReference type="PANTHER" id="PTHR12452">
    <property type="entry name" value="42-9-9 PROTEIN-RELATED"/>
    <property type="match status" value="1"/>
</dbReference>
<comment type="similarity">
    <text evidence="1">Belongs to the thioredoxin family.</text>
</comment>
<gene>
    <name evidence="4" type="ORF">RB653_010203</name>
</gene>
<proteinExistence type="inferred from homology"/>
<protein>
    <recommendedName>
        <fullName evidence="3">Thioredoxin domain-containing protein</fullName>
    </recommendedName>
</protein>
<dbReference type="Proteomes" id="UP001344447">
    <property type="component" value="Unassembled WGS sequence"/>
</dbReference>
<evidence type="ECO:0000313" key="4">
    <source>
        <dbReference type="EMBL" id="KAK5574948.1"/>
    </source>
</evidence>
<dbReference type="SUPFAM" id="SSF52833">
    <property type="entry name" value="Thioredoxin-like"/>
    <property type="match status" value="1"/>
</dbReference>
<keyword evidence="5" id="KW-1185">Reference proteome</keyword>
<dbReference type="InterPro" id="IPR045108">
    <property type="entry name" value="TXNDC17-like"/>
</dbReference>
<feature type="compositionally biased region" description="Polar residues" evidence="2">
    <location>
        <begin position="262"/>
        <end position="285"/>
    </location>
</feature>
<evidence type="ECO:0000256" key="2">
    <source>
        <dbReference type="SAM" id="MobiDB-lite"/>
    </source>
</evidence>
<feature type="domain" description="Thioredoxin" evidence="3">
    <location>
        <begin position="10"/>
        <end position="130"/>
    </location>
</feature>
<feature type="compositionally biased region" description="Low complexity" evidence="2">
    <location>
        <begin position="223"/>
        <end position="242"/>
    </location>
</feature>
<evidence type="ECO:0000259" key="3">
    <source>
        <dbReference type="Pfam" id="PF06110"/>
    </source>
</evidence>
<name>A0AAN7TTD9_9MYCE</name>
<comment type="caution">
    <text evidence="4">The sequence shown here is derived from an EMBL/GenBank/DDBJ whole genome shotgun (WGS) entry which is preliminary data.</text>
</comment>
<sequence length="980" mass="113810">MGIVNKIVVTNAEEFDKTLQDTLKTNETVFVQFISSIDKTTCSLWCRDCQVSEPIVNSVFENLTKDISYIECQIEREGYKGNPNHPYRTNPQIKLAAIPTLMCFTKDGPKPKTLVEEDLAKEDNVKQFMEVRSGELLFDESELDLEDPISLTRLTMLKRMLKKGPIEKERQEIILFGALQRKQKEQEEIQQQKDYTTNKVIAGIRDTNGYTNNSLMSRNEADINNNSNNNINNSNNSSNSNSTMIGSAMGVADSGNKKQKNDNTPANNYSNRSTSMNSDYFPQPSASQPLVSLKLKQQFEAKLKEYETKRQLLGLSESIIEFERGFCTQDIKHDKSIMFILSPDSERNSNFLNIIEDTASIVAYHQYDSDAKKRRSKKIVQLTKREFMGSYSTYPRSLDEHLQEVLSTHTALKYINFRRDKMGDEPKKIKLSFKEMPIFPSYEDNHTISIVLYSRLLYIYRLLQQQTDEDELLDDQPQQENEQDLEGNSLDVDRLDDDQRLFLLFIKKLCKSNEFKSSTNFENEISNLILKIAGVDQIEKLNTDIDNKDEQSQQNKKKDTSSHQKPLIHIIIDDLPQSEIELLLLLQRIKFDGIKMFITVSCRFAVPSELVFENSRVLRLSNPNFYNNINYLDKCIAPLSIQDDGFNAHDYPNIYRVLQFIGGQAGLNELFASALREIREANPKTHLKNIALDDITNRMLSYLNQTPSSLQQQLSVSLLPIDDPDIPLLILLSIVGYNYKEAKSRYPRIEEYYCRGVISIQNFSVFMSPFLMKYYLQYAVDFKKDSGGHVFSVTFTILKRFSQELYVWNRFYQEFFELKLAAYNYLNDHYQQFSSSDQKITIRSFFYPNQKLVSEYEDKTNLNNDHCLISDFNYKLGIESFWKKSLQLCHDPPIFDDRYVGSSTQTIFSPPDLDYFSVDVDKIVKELLHQETKNKIDKDMLLFFTRKYSQYSNSPKFKVIHPIESNYYSFLTSFIDSVEL</sequence>
<dbReference type="Pfam" id="PF06110">
    <property type="entry name" value="TXD17-like_Trx"/>
    <property type="match status" value="1"/>
</dbReference>
<dbReference type="InterPro" id="IPR010357">
    <property type="entry name" value="TXNDC17_dom"/>
</dbReference>
<dbReference type="GO" id="GO:0005829">
    <property type="term" value="C:cytosol"/>
    <property type="evidence" value="ECO:0007669"/>
    <property type="project" value="TreeGrafter"/>
</dbReference>